<dbReference type="Pfam" id="PF09815">
    <property type="entry name" value="XK-related"/>
    <property type="match status" value="1"/>
</dbReference>
<dbReference type="RefSeq" id="XP_034230394.1">
    <property type="nucleotide sequence ID" value="XM_034374503.1"/>
</dbReference>
<dbReference type="InterPro" id="IPR050895">
    <property type="entry name" value="XK-related_scramblase"/>
</dbReference>
<comment type="similarity">
    <text evidence="2 7">Belongs to the XK family.</text>
</comment>
<feature type="transmembrane region" description="Helical" evidence="7">
    <location>
        <begin position="206"/>
        <end position="225"/>
    </location>
</feature>
<dbReference type="GO" id="GO:1902742">
    <property type="term" value="P:apoptotic process involved in development"/>
    <property type="evidence" value="ECO:0007669"/>
    <property type="project" value="TreeGrafter"/>
</dbReference>
<protein>
    <recommendedName>
        <fullName evidence="7">XK-related protein</fullName>
    </recommendedName>
</protein>
<proteinExistence type="inferred from homology"/>
<keyword evidence="8" id="KW-1185">Reference proteome</keyword>
<evidence type="ECO:0000256" key="1">
    <source>
        <dbReference type="ARBA" id="ARBA00004651"/>
    </source>
</evidence>
<gene>
    <name evidence="9" type="primary">LOC117639098</name>
</gene>
<feature type="transmembrane region" description="Helical" evidence="7">
    <location>
        <begin position="40"/>
        <end position="63"/>
    </location>
</feature>
<dbReference type="KEGG" id="tpal:117639098"/>
<comment type="subcellular location">
    <subcellularLocation>
        <location evidence="1">Cell membrane</location>
        <topology evidence="1">Multi-pass membrane protein</topology>
    </subcellularLocation>
    <subcellularLocation>
        <location evidence="7">Membrane</location>
        <topology evidence="7">Multi-pass membrane protein</topology>
    </subcellularLocation>
</comment>
<feature type="transmembrane region" description="Helical" evidence="7">
    <location>
        <begin position="170"/>
        <end position="194"/>
    </location>
</feature>
<keyword evidence="4 7" id="KW-0812">Transmembrane</keyword>
<sequence length="423" mass="47909">MASSDVGKVASASLGAKINEIGLRRSEENARMSASLQFGFYYLTCHLLSISTYLIDHGFSCWLAYQYHTQGQETYFALTITFVVMPALISTGFSMRWYLQDIDDPTLPKAPLWRWGLRVVFLLLQFAPILRYLDSLLYGIGSILAARKNQKEKQQYLFRRMVDEDSDASLLRLFHCFLHAAPQAILHLMVLIQMARQKQHATLQAYQGWAVMCALISIAWALTCYHRSVRFARDDKEKLSWQGSTIQFCWHLMGTASRILALAMLAAMYPAWMGTVCLTHWCVMAAWLALGHHQTAVCSSRCEELMFSCVLGLAYILAFIAPRDGPTRYTYLAYYLVCFMENTGALVVWCVGNSSAQNPSLYYGTVGMQILTFLLGILFMLAYYRYFHPSGTSTTIRKSITITEMPDRLSKAGVSGRVFSHTL</sequence>
<dbReference type="InParanoid" id="A0A6P8ZGN1"/>
<name>A0A6P8ZGN1_THRPL</name>
<organism evidence="9">
    <name type="scientific">Thrips palmi</name>
    <name type="common">Melon thrips</name>
    <dbReference type="NCBI Taxonomy" id="161013"/>
    <lineage>
        <taxon>Eukaryota</taxon>
        <taxon>Metazoa</taxon>
        <taxon>Ecdysozoa</taxon>
        <taxon>Arthropoda</taxon>
        <taxon>Hexapoda</taxon>
        <taxon>Insecta</taxon>
        <taxon>Pterygota</taxon>
        <taxon>Neoptera</taxon>
        <taxon>Paraneoptera</taxon>
        <taxon>Thysanoptera</taxon>
        <taxon>Terebrantia</taxon>
        <taxon>Thripoidea</taxon>
        <taxon>Thripidae</taxon>
        <taxon>Thrips</taxon>
    </lineage>
</organism>
<feature type="transmembrane region" description="Helical" evidence="7">
    <location>
        <begin position="75"/>
        <end position="99"/>
    </location>
</feature>
<dbReference type="GO" id="GO:0005886">
    <property type="term" value="C:plasma membrane"/>
    <property type="evidence" value="ECO:0007669"/>
    <property type="project" value="UniProtKB-SubCell"/>
</dbReference>
<dbReference type="InterPro" id="IPR018629">
    <property type="entry name" value="XK-rel"/>
</dbReference>
<keyword evidence="6 7" id="KW-0472">Membrane</keyword>
<evidence type="ECO:0000256" key="7">
    <source>
        <dbReference type="RuleBase" id="RU910716"/>
    </source>
</evidence>
<keyword evidence="5 7" id="KW-1133">Transmembrane helix</keyword>
<evidence type="ECO:0000256" key="2">
    <source>
        <dbReference type="ARBA" id="ARBA00008789"/>
    </source>
</evidence>
<evidence type="ECO:0000313" key="9">
    <source>
        <dbReference type="RefSeq" id="XP_034230394.1"/>
    </source>
</evidence>
<accession>A0A6P8ZGN1</accession>
<feature type="transmembrane region" description="Helical" evidence="7">
    <location>
        <begin position="302"/>
        <end position="320"/>
    </location>
</feature>
<evidence type="ECO:0000256" key="6">
    <source>
        <dbReference type="ARBA" id="ARBA00023136"/>
    </source>
</evidence>
<evidence type="ECO:0000256" key="4">
    <source>
        <dbReference type="ARBA" id="ARBA00022692"/>
    </source>
</evidence>
<evidence type="ECO:0000313" key="8">
    <source>
        <dbReference type="Proteomes" id="UP000515158"/>
    </source>
</evidence>
<evidence type="ECO:0000256" key="3">
    <source>
        <dbReference type="ARBA" id="ARBA00022475"/>
    </source>
</evidence>
<dbReference type="PANTHER" id="PTHR16024">
    <property type="entry name" value="XK-RELATED PROTEIN"/>
    <property type="match status" value="1"/>
</dbReference>
<feature type="transmembrane region" description="Helical" evidence="7">
    <location>
        <begin position="361"/>
        <end position="384"/>
    </location>
</feature>
<evidence type="ECO:0000256" key="5">
    <source>
        <dbReference type="ARBA" id="ARBA00022989"/>
    </source>
</evidence>
<dbReference type="PANTHER" id="PTHR16024:SF6">
    <property type="entry name" value="XK-RELATED PROTEIN"/>
    <property type="match status" value="1"/>
</dbReference>
<dbReference type="OrthoDB" id="6136301at2759"/>
<feature type="transmembrane region" description="Helical" evidence="7">
    <location>
        <begin position="271"/>
        <end position="290"/>
    </location>
</feature>
<dbReference type="AlphaFoldDB" id="A0A6P8ZGN1"/>
<dbReference type="GeneID" id="117639098"/>
<dbReference type="GO" id="GO:0043652">
    <property type="term" value="P:engulfment of apoptotic cell"/>
    <property type="evidence" value="ECO:0007669"/>
    <property type="project" value="TreeGrafter"/>
</dbReference>
<reference evidence="9" key="1">
    <citation type="submission" date="2025-08" db="UniProtKB">
        <authorList>
            <consortium name="RefSeq"/>
        </authorList>
    </citation>
    <scope>IDENTIFICATION</scope>
    <source>
        <tissue evidence="9">Total insect</tissue>
    </source>
</reference>
<feature type="transmembrane region" description="Helical" evidence="7">
    <location>
        <begin position="119"/>
        <end position="146"/>
    </location>
</feature>
<keyword evidence="3" id="KW-1003">Cell membrane</keyword>
<dbReference type="GO" id="GO:0070782">
    <property type="term" value="P:phosphatidylserine exposure on apoptotic cell surface"/>
    <property type="evidence" value="ECO:0007669"/>
    <property type="project" value="TreeGrafter"/>
</dbReference>
<dbReference type="Proteomes" id="UP000515158">
    <property type="component" value="Unplaced"/>
</dbReference>
<feature type="transmembrane region" description="Helical" evidence="7">
    <location>
        <begin position="332"/>
        <end position="352"/>
    </location>
</feature>
<dbReference type="FunCoup" id="A0A6P8ZGN1">
    <property type="interactions" value="349"/>
</dbReference>